<dbReference type="Proteomes" id="UP001165960">
    <property type="component" value="Unassembled WGS sequence"/>
</dbReference>
<keyword evidence="2" id="KW-1185">Reference proteome</keyword>
<reference evidence="1" key="1">
    <citation type="submission" date="2022-04" db="EMBL/GenBank/DDBJ databases">
        <title>Genome of the entomopathogenic fungus Entomophthora muscae.</title>
        <authorList>
            <person name="Elya C."/>
            <person name="Lovett B.R."/>
            <person name="Lee E."/>
            <person name="Macias A.M."/>
            <person name="Hajek A.E."/>
            <person name="De Bivort B.L."/>
            <person name="Kasson M.T."/>
            <person name="De Fine Licht H.H."/>
            <person name="Stajich J.E."/>
        </authorList>
    </citation>
    <scope>NUCLEOTIDE SEQUENCE</scope>
    <source>
        <strain evidence="1">Berkeley</strain>
    </source>
</reference>
<evidence type="ECO:0000313" key="1">
    <source>
        <dbReference type="EMBL" id="KAJ9084960.1"/>
    </source>
</evidence>
<evidence type="ECO:0000313" key="2">
    <source>
        <dbReference type="Proteomes" id="UP001165960"/>
    </source>
</evidence>
<accession>A0ACC2UE02</accession>
<proteinExistence type="predicted"/>
<comment type="caution">
    <text evidence="1">The sequence shown here is derived from an EMBL/GenBank/DDBJ whole genome shotgun (WGS) entry which is preliminary data.</text>
</comment>
<protein>
    <submittedName>
        <fullName evidence="1">Uncharacterized protein</fullName>
    </submittedName>
</protein>
<name>A0ACC2UE02_9FUNG</name>
<organism evidence="1 2">
    <name type="scientific">Entomophthora muscae</name>
    <dbReference type="NCBI Taxonomy" id="34485"/>
    <lineage>
        <taxon>Eukaryota</taxon>
        <taxon>Fungi</taxon>
        <taxon>Fungi incertae sedis</taxon>
        <taxon>Zoopagomycota</taxon>
        <taxon>Entomophthoromycotina</taxon>
        <taxon>Entomophthoromycetes</taxon>
        <taxon>Entomophthorales</taxon>
        <taxon>Entomophthoraceae</taxon>
        <taxon>Entomophthora</taxon>
    </lineage>
</organism>
<dbReference type="EMBL" id="QTSX02000793">
    <property type="protein sequence ID" value="KAJ9084960.1"/>
    <property type="molecule type" value="Genomic_DNA"/>
</dbReference>
<gene>
    <name evidence="1" type="ORF">DSO57_1018852</name>
</gene>
<sequence>MQPKANGAMVVAFKELFLLQGVAALAHSEREKQTDRYISKVSLHIKPKYVRHAANVLSEGWVMPDIIPELKKPAVWYFDPPPKPPLNILGKKECTNYNATIRRCYQKYAAGYYWGKHIPISRTIHCPTERCQVTVTRALHLVSFKVEETPKSNHLSFNPKLDAATLPPGIVAANLTTSLHVQVTISHNSPVFIWAKPLYWAQAAWVSESEYFDARSKTRMSQTNYILPISSRGNPFLAIGVANASFPTPNITAPTITAIEYLH</sequence>